<dbReference type="InterPro" id="IPR036388">
    <property type="entry name" value="WH-like_DNA-bd_sf"/>
</dbReference>
<evidence type="ECO:0000256" key="3">
    <source>
        <dbReference type="ARBA" id="ARBA00023163"/>
    </source>
</evidence>
<dbReference type="Gene3D" id="1.10.10.10">
    <property type="entry name" value="Winged helix-like DNA-binding domain superfamily/Winged helix DNA-binding domain"/>
    <property type="match status" value="1"/>
</dbReference>
<comment type="caution">
    <text evidence="6">The sequence shown here is derived from an EMBL/GenBank/DDBJ whole genome shotgun (WGS) entry which is preliminary data.</text>
</comment>
<evidence type="ECO:0000256" key="4">
    <source>
        <dbReference type="SAM" id="Phobius"/>
    </source>
</evidence>
<accession>A0A418NDN5</accession>
<dbReference type="InterPro" id="IPR016032">
    <property type="entry name" value="Sig_transdc_resp-reg_C-effctor"/>
</dbReference>
<dbReference type="EMBL" id="QXFK01000019">
    <property type="protein sequence ID" value="RIV75858.1"/>
    <property type="molecule type" value="Genomic_DNA"/>
</dbReference>
<dbReference type="InterPro" id="IPR000792">
    <property type="entry name" value="Tscrpt_reg_LuxR_C"/>
</dbReference>
<feature type="transmembrane region" description="Helical" evidence="4">
    <location>
        <begin position="104"/>
        <end position="124"/>
    </location>
</feature>
<dbReference type="PRINTS" id="PR00038">
    <property type="entry name" value="HTHLUXR"/>
</dbReference>
<dbReference type="Proteomes" id="UP000285092">
    <property type="component" value="Unassembled WGS sequence"/>
</dbReference>
<dbReference type="SUPFAM" id="SSF46894">
    <property type="entry name" value="C-terminal effector domain of the bipartite response regulators"/>
    <property type="match status" value="1"/>
</dbReference>
<dbReference type="InterPro" id="IPR025091">
    <property type="entry name" value="DUF4019"/>
</dbReference>
<gene>
    <name evidence="6" type="ORF">D2V04_16470</name>
</gene>
<dbReference type="Pfam" id="PF13211">
    <property type="entry name" value="DUF4019"/>
    <property type="match status" value="1"/>
</dbReference>
<sequence length="257" mass="27826">MSEGYRALTEKEKQTLRLIVRGYDAKSLARRLGISVHTVNERLRHARRKMEVSSSREAARMLLAKESEGSDFLAGKQMGAAAPTPGVGHDGAAANGLDARSHRFWIIGGMLMSLILATLALTSLSQVGEPAARNGQAVSAEAGAPGGEVGGDVVEAARQWLTLVDQGRWDESWNATGQAFKELNTSEKWASVSEQARPPLGKVLSRTAISQEGVPAPPYGYEMIKFRTSFANRADVTETLTLAREGSEWRVVGYWIS</sequence>
<dbReference type="PANTHER" id="PTHR44688:SF16">
    <property type="entry name" value="DNA-BINDING TRANSCRIPTIONAL ACTIVATOR DEVR_DOSR"/>
    <property type="match status" value="1"/>
</dbReference>
<reference evidence="6 7" key="1">
    <citation type="submission" date="2018-08" db="EMBL/GenBank/DDBJ databases">
        <title>Altererythrobacter sp.Ery1 and Ery12, the genome sequencing of novel strains in genus Alterythrobacter.</title>
        <authorList>
            <person name="Cheng H."/>
            <person name="Wu Y.-H."/>
            <person name="Fang C."/>
            <person name="Xu X.-W."/>
        </authorList>
    </citation>
    <scope>NUCLEOTIDE SEQUENCE [LARGE SCALE GENOMIC DNA]</scope>
    <source>
        <strain evidence="6 7">Ery1</strain>
    </source>
</reference>
<evidence type="ECO:0000256" key="1">
    <source>
        <dbReference type="ARBA" id="ARBA00023015"/>
    </source>
</evidence>
<dbReference type="GO" id="GO:0006355">
    <property type="term" value="P:regulation of DNA-templated transcription"/>
    <property type="evidence" value="ECO:0007669"/>
    <property type="project" value="InterPro"/>
</dbReference>
<dbReference type="CDD" id="cd06170">
    <property type="entry name" value="LuxR_C_like"/>
    <property type="match status" value="1"/>
</dbReference>
<keyword evidence="4" id="KW-1133">Transmembrane helix</keyword>
<evidence type="ECO:0000256" key="2">
    <source>
        <dbReference type="ARBA" id="ARBA00023125"/>
    </source>
</evidence>
<keyword evidence="3" id="KW-0804">Transcription</keyword>
<evidence type="ECO:0000313" key="6">
    <source>
        <dbReference type="EMBL" id="RIV75858.1"/>
    </source>
</evidence>
<keyword evidence="4" id="KW-0472">Membrane</keyword>
<keyword evidence="4" id="KW-0812">Transmembrane</keyword>
<evidence type="ECO:0000313" key="7">
    <source>
        <dbReference type="Proteomes" id="UP000285092"/>
    </source>
</evidence>
<dbReference type="PROSITE" id="PS50043">
    <property type="entry name" value="HTH_LUXR_2"/>
    <property type="match status" value="1"/>
</dbReference>
<dbReference type="PANTHER" id="PTHR44688">
    <property type="entry name" value="DNA-BINDING TRANSCRIPTIONAL ACTIVATOR DEVR_DOSR"/>
    <property type="match status" value="1"/>
</dbReference>
<dbReference type="OrthoDB" id="7193436at2"/>
<dbReference type="SMART" id="SM00421">
    <property type="entry name" value="HTH_LUXR"/>
    <property type="match status" value="1"/>
</dbReference>
<keyword evidence="1" id="KW-0805">Transcription regulation</keyword>
<dbReference type="RefSeq" id="WP_119514780.1">
    <property type="nucleotide sequence ID" value="NZ_QXFK01000019.1"/>
</dbReference>
<evidence type="ECO:0000259" key="5">
    <source>
        <dbReference type="PROSITE" id="PS50043"/>
    </source>
</evidence>
<dbReference type="GO" id="GO:0003677">
    <property type="term" value="F:DNA binding"/>
    <property type="evidence" value="ECO:0007669"/>
    <property type="project" value="UniProtKB-KW"/>
</dbReference>
<dbReference type="Pfam" id="PF00196">
    <property type="entry name" value="GerE"/>
    <property type="match status" value="1"/>
</dbReference>
<keyword evidence="7" id="KW-1185">Reference proteome</keyword>
<proteinExistence type="predicted"/>
<feature type="domain" description="HTH luxR-type" evidence="5">
    <location>
        <begin position="1"/>
        <end position="66"/>
    </location>
</feature>
<organism evidence="6 7">
    <name type="scientific">Pelagerythrobacter aerophilus</name>
    <dbReference type="NCBI Taxonomy" id="2306995"/>
    <lineage>
        <taxon>Bacteria</taxon>
        <taxon>Pseudomonadati</taxon>
        <taxon>Pseudomonadota</taxon>
        <taxon>Alphaproteobacteria</taxon>
        <taxon>Sphingomonadales</taxon>
        <taxon>Erythrobacteraceae</taxon>
        <taxon>Pelagerythrobacter</taxon>
    </lineage>
</organism>
<name>A0A418NDN5_9SPHN</name>
<keyword evidence="2" id="KW-0238">DNA-binding</keyword>
<dbReference type="AlphaFoldDB" id="A0A418NDN5"/>
<protein>
    <submittedName>
        <fullName evidence="6">DUF4019 domain-containing protein</fullName>
    </submittedName>
</protein>